<protein>
    <submittedName>
        <fullName evidence="1">Uncharacterized protein</fullName>
    </submittedName>
</protein>
<dbReference type="AlphaFoldDB" id="A0A5B7HPP9"/>
<organism evidence="1 2">
    <name type="scientific">Portunus trituberculatus</name>
    <name type="common">Swimming crab</name>
    <name type="synonym">Neptunus trituberculatus</name>
    <dbReference type="NCBI Taxonomy" id="210409"/>
    <lineage>
        <taxon>Eukaryota</taxon>
        <taxon>Metazoa</taxon>
        <taxon>Ecdysozoa</taxon>
        <taxon>Arthropoda</taxon>
        <taxon>Crustacea</taxon>
        <taxon>Multicrustacea</taxon>
        <taxon>Malacostraca</taxon>
        <taxon>Eumalacostraca</taxon>
        <taxon>Eucarida</taxon>
        <taxon>Decapoda</taxon>
        <taxon>Pleocyemata</taxon>
        <taxon>Brachyura</taxon>
        <taxon>Eubrachyura</taxon>
        <taxon>Portunoidea</taxon>
        <taxon>Portunidae</taxon>
        <taxon>Portuninae</taxon>
        <taxon>Portunus</taxon>
    </lineage>
</organism>
<name>A0A5B7HPP9_PORTR</name>
<dbReference type="Proteomes" id="UP000324222">
    <property type="component" value="Unassembled WGS sequence"/>
</dbReference>
<keyword evidence="2" id="KW-1185">Reference proteome</keyword>
<gene>
    <name evidence="1" type="ORF">E2C01_065954</name>
</gene>
<accession>A0A5B7HPP9</accession>
<reference evidence="1 2" key="1">
    <citation type="submission" date="2019-05" db="EMBL/GenBank/DDBJ databases">
        <title>Another draft genome of Portunus trituberculatus and its Hox gene families provides insights of decapod evolution.</title>
        <authorList>
            <person name="Jeong J.-H."/>
            <person name="Song I."/>
            <person name="Kim S."/>
            <person name="Choi T."/>
            <person name="Kim D."/>
            <person name="Ryu S."/>
            <person name="Kim W."/>
        </authorList>
    </citation>
    <scope>NUCLEOTIDE SEQUENCE [LARGE SCALE GENOMIC DNA]</scope>
    <source>
        <tissue evidence="1">Muscle</tissue>
    </source>
</reference>
<evidence type="ECO:0000313" key="2">
    <source>
        <dbReference type="Proteomes" id="UP000324222"/>
    </source>
</evidence>
<dbReference type="EMBL" id="VSRR010033336">
    <property type="protein sequence ID" value="MPC71669.1"/>
    <property type="molecule type" value="Genomic_DNA"/>
</dbReference>
<evidence type="ECO:0000313" key="1">
    <source>
        <dbReference type="EMBL" id="MPC71669.1"/>
    </source>
</evidence>
<proteinExistence type="predicted"/>
<comment type="caution">
    <text evidence="1">The sequence shown here is derived from an EMBL/GenBank/DDBJ whole genome shotgun (WGS) entry which is preliminary data.</text>
</comment>
<sequence length="102" mass="11499">MYCTTVMQSVYSNSPTMQLLPGSLRLAILSRDCTLAWPSLCCKKVKESEDVSHRFQVEKRDLFLQERIVGQGKVPGILQVGHSSQHQHRPHPTLISKHDVGC</sequence>